<dbReference type="Proteomes" id="UP001201163">
    <property type="component" value="Unassembled WGS sequence"/>
</dbReference>
<organism evidence="2 3">
    <name type="scientific">Lactarius akahatsu</name>
    <dbReference type="NCBI Taxonomy" id="416441"/>
    <lineage>
        <taxon>Eukaryota</taxon>
        <taxon>Fungi</taxon>
        <taxon>Dikarya</taxon>
        <taxon>Basidiomycota</taxon>
        <taxon>Agaricomycotina</taxon>
        <taxon>Agaricomycetes</taxon>
        <taxon>Russulales</taxon>
        <taxon>Russulaceae</taxon>
        <taxon>Lactarius</taxon>
    </lineage>
</organism>
<reference evidence="2" key="1">
    <citation type="submission" date="2022-01" db="EMBL/GenBank/DDBJ databases">
        <title>Comparative genomics reveals a dynamic genome evolution in the ectomycorrhizal milk-cap (Lactarius) mushrooms.</title>
        <authorList>
            <consortium name="DOE Joint Genome Institute"/>
            <person name="Lebreton A."/>
            <person name="Tang N."/>
            <person name="Kuo A."/>
            <person name="LaButti K."/>
            <person name="Drula E."/>
            <person name="Barry K."/>
            <person name="Clum A."/>
            <person name="Lipzen A."/>
            <person name="Mousain D."/>
            <person name="Ng V."/>
            <person name="Wang R."/>
            <person name="Wang X."/>
            <person name="Dai Y."/>
            <person name="Henrissat B."/>
            <person name="Grigoriev I.V."/>
            <person name="Guerin-Laguette A."/>
            <person name="Yu F."/>
            <person name="Martin F.M."/>
        </authorList>
    </citation>
    <scope>NUCLEOTIDE SEQUENCE</scope>
    <source>
        <strain evidence="2">QP</strain>
    </source>
</reference>
<evidence type="ECO:0000313" key="3">
    <source>
        <dbReference type="Proteomes" id="UP001201163"/>
    </source>
</evidence>
<gene>
    <name evidence="2" type="ORF">EDB92DRAFT_506302</name>
</gene>
<protein>
    <submittedName>
        <fullName evidence="2">Uncharacterized protein</fullName>
    </submittedName>
</protein>
<dbReference type="EMBL" id="JAKELL010000002">
    <property type="protein sequence ID" value="KAH9000464.1"/>
    <property type="molecule type" value="Genomic_DNA"/>
</dbReference>
<dbReference type="AlphaFoldDB" id="A0AAD4LQW5"/>
<proteinExistence type="predicted"/>
<feature type="region of interest" description="Disordered" evidence="1">
    <location>
        <begin position="141"/>
        <end position="177"/>
    </location>
</feature>
<name>A0AAD4LQW5_9AGAM</name>
<keyword evidence="3" id="KW-1185">Reference proteome</keyword>
<accession>A0AAD4LQW5</accession>
<evidence type="ECO:0000313" key="2">
    <source>
        <dbReference type="EMBL" id="KAH9000464.1"/>
    </source>
</evidence>
<sequence length="177" mass="20552">MQLFLTFPTYWLCHSARDAPFPLLIQCAYPGSSLIPFIFSLEVDHRTPVRRPYSFNQQPHFLFGRLWWPTPTSISLGTPDCQAQDLVISSHLPSISSLPSFHSITRTVGRNRSLPRSFRYHCGPCYGTPQRFEDPFYPRAQVEQDQRAQQQPEQDLRRLRTTTSARAVHASRFRFDP</sequence>
<evidence type="ECO:0000256" key="1">
    <source>
        <dbReference type="SAM" id="MobiDB-lite"/>
    </source>
</evidence>
<comment type="caution">
    <text evidence="2">The sequence shown here is derived from an EMBL/GenBank/DDBJ whole genome shotgun (WGS) entry which is preliminary data.</text>
</comment>